<dbReference type="EMBL" id="BJVR01000051">
    <property type="protein sequence ID" value="GEL51649.1"/>
    <property type="molecule type" value="Genomic_DNA"/>
</dbReference>
<evidence type="ECO:0000259" key="3">
    <source>
        <dbReference type="SMART" id="SM00829"/>
    </source>
</evidence>
<keyword evidence="2" id="KW-0560">Oxidoreductase</keyword>
<dbReference type="InterPro" id="IPR036291">
    <property type="entry name" value="NAD(P)-bd_dom_sf"/>
</dbReference>
<evidence type="ECO:0000313" key="5">
    <source>
        <dbReference type="Proteomes" id="UP000321800"/>
    </source>
</evidence>
<protein>
    <submittedName>
        <fullName evidence="4">Alcohol dehydrogenase</fullName>
    </submittedName>
</protein>
<evidence type="ECO:0000313" key="4">
    <source>
        <dbReference type="EMBL" id="GEL51649.1"/>
    </source>
</evidence>
<sequence length="333" mass="35575">MDASVTTYRAWSWHAPGEPEQLQLVDRAFVSPGPGEIVVRNTMIALNPVDWKVIAASPDGWRPGHVPGVDGVGIVAEVGDGVSIPLGTRIAYHQGIGKPGSFAEYTIVDADCALVIPDGVSDESAAGIPCPGLTAWQALAKVPDMPNRDVLVTGAGGAVSLILVQLALRRNWRVWATASPAHHKRLLALGVAGTFDYRDERWRAQLTVALGPRRLFAVFDTTSGAYARGLAPLVGYNGHLVCIQDRLESPPLPPFTTALSLHEVALNSAHGHATAENWREWRQAGAQLLDAVRIGALGLQPHIVTAFDDLPASLSALKHGRIKGKKILVRIEA</sequence>
<dbReference type="Gene3D" id="3.90.180.10">
    <property type="entry name" value="Medium-chain alcohol dehydrogenases, catalytic domain"/>
    <property type="match status" value="1"/>
</dbReference>
<reference evidence="4 5" key="1">
    <citation type="submission" date="2019-07" db="EMBL/GenBank/DDBJ databases">
        <title>Whole genome shotgun sequence of Acetobacter tropicalis NBRC 16470.</title>
        <authorList>
            <person name="Hosoyama A."/>
            <person name="Uohara A."/>
            <person name="Ohji S."/>
            <person name="Ichikawa N."/>
        </authorList>
    </citation>
    <scope>NUCLEOTIDE SEQUENCE [LARGE SCALE GENOMIC DNA]</scope>
    <source>
        <strain evidence="4 5">NBRC 16470</strain>
    </source>
</reference>
<dbReference type="InterPro" id="IPR011032">
    <property type="entry name" value="GroES-like_sf"/>
</dbReference>
<dbReference type="SUPFAM" id="SSF50129">
    <property type="entry name" value="GroES-like"/>
    <property type="match status" value="1"/>
</dbReference>
<evidence type="ECO:0000256" key="2">
    <source>
        <dbReference type="ARBA" id="ARBA00023002"/>
    </source>
</evidence>
<dbReference type="GO" id="GO:0070402">
    <property type="term" value="F:NADPH binding"/>
    <property type="evidence" value="ECO:0007669"/>
    <property type="project" value="TreeGrafter"/>
</dbReference>
<dbReference type="GO" id="GO:0035925">
    <property type="term" value="F:mRNA 3'-UTR AU-rich region binding"/>
    <property type="evidence" value="ECO:0007669"/>
    <property type="project" value="TreeGrafter"/>
</dbReference>
<proteinExistence type="predicted"/>
<dbReference type="Pfam" id="PF08240">
    <property type="entry name" value="ADH_N"/>
    <property type="match status" value="1"/>
</dbReference>
<dbReference type="CDD" id="cd08271">
    <property type="entry name" value="MDR5"/>
    <property type="match status" value="1"/>
</dbReference>
<dbReference type="GO" id="GO:0005829">
    <property type="term" value="C:cytosol"/>
    <property type="evidence" value="ECO:0007669"/>
    <property type="project" value="TreeGrafter"/>
</dbReference>
<dbReference type="Proteomes" id="UP000321800">
    <property type="component" value="Unassembled WGS sequence"/>
</dbReference>
<dbReference type="RefSeq" id="WP_039998456.1">
    <property type="nucleotide sequence ID" value="NZ_BJVR01000051.1"/>
</dbReference>
<comment type="caution">
    <text evidence="4">The sequence shown here is derived from an EMBL/GenBank/DDBJ whole genome shotgun (WGS) entry which is preliminary data.</text>
</comment>
<dbReference type="AlphaFoldDB" id="A0A511FRS7"/>
<dbReference type="GO" id="GO:0003960">
    <property type="term" value="F:quinone reductase (NADPH) activity"/>
    <property type="evidence" value="ECO:0007669"/>
    <property type="project" value="TreeGrafter"/>
</dbReference>
<dbReference type="PANTHER" id="PTHR48106">
    <property type="entry name" value="QUINONE OXIDOREDUCTASE PIG3-RELATED"/>
    <property type="match status" value="1"/>
</dbReference>
<dbReference type="GeneID" id="95618187"/>
<dbReference type="InterPro" id="IPR020843">
    <property type="entry name" value="ER"/>
</dbReference>
<dbReference type="InterPro" id="IPR013154">
    <property type="entry name" value="ADH-like_N"/>
</dbReference>
<dbReference type="Gene3D" id="3.40.50.720">
    <property type="entry name" value="NAD(P)-binding Rossmann-like Domain"/>
    <property type="match status" value="1"/>
</dbReference>
<dbReference type="SUPFAM" id="SSF51735">
    <property type="entry name" value="NAD(P)-binding Rossmann-fold domains"/>
    <property type="match status" value="1"/>
</dbReference>
<name>A0A511FRS7_9PROT</name>
<organism evidence="4 5">
    <name type="scientific">Acetobacter tropicalis</name>
    <dbReference type="NCBI Taxonomy" id="104102"/>
    <lineage>
        <taxon>Bacteria</taxon>
        <taxon>Pseudomonadati</taxon>
        <taxon>Pseudomonadota</taxon>
        <taxon>Alphaproteobacteria</taxon>
        <taxon>Acetobacterales</taxon>
        <taxon>Acetobacteraceae</taxon>
        <taxon>Acetobacter</taxon>
    </lineage>
</organism>
<evidence type="ECO:0000256" key="1">
    <source>
        <dbReference type="ARBA" id="ARBA00022857"/>
    </source>
</evidence>
<accession>A0A511FRS7</accession>
<keyword evidence="1" id="KW-0521">NADP</keyword>
<feature type="domain" description="Enoyl reductase (ER)" evidence="3">
    <location>
        <begin position="17"/>
        <end position="328"/>
    </location>
</feature>
<dbReference type="SMART" id="SM00829">
    <property type="entry name" value="PKS_ER"/>
    <property type="match status" value="1"/>
</dbReference>
<gene>
    <name evidence="4" type="ORF">ATR01nite_27240</name>
</gene>
<dbReference type="PANTHER" id="PTHR48106:SF13">
    <property type="entry name" value="QUINONE OXIDOREDUCTASE-RELATED"/>
    <property type="match status" value="1"/>
</dbReference>